<dbReference type="SUPFAM" id="SSF53790">
    <property type="entry name" value="Tetrapyrrole methylase"/>
    <property type="match status" value="1"/>
</dbReference>
<dbReference type="InterPro" id="IPR004551">
    <property type="entry name" value="Dphthn_synthase"/>
</dbReference>
<organism evidence="1 2">
    <name type="scientific">Quillaja saponaria</name>
    <name type="common">Soap bark tree</name>
    <dbReference type="NCBI Taxonomy" id="32244"/>
    <lineage>
        <taxon>Eukaryota</taxon>
        <taxon>Viridiplantae</taxon>
        <taxon>Streptophyta</taxon>
        <taxon>Embryophyta</taxon>
        <taxon>Tracheophyta</taxon>
        <taxon>Spermatophyta</taxon>
        <taxon>Magnoliopsida</taxon>
        <taxon>eudicotyledons</taxon>
        <taxon>Gunneridae</taxon>
        <taxon>Pentapetalae</taxon>
        <taxon>rosids</taxon>
        <taxon>fabids</taxon>
        <taxon>Fabales</taxon>
        <taxon>Quillajaceae</taxon>
        <taxon>Quillaja</taxon>
    </lineage>
</organism>
<dbReference type="InterPro" id="IPR035996">
    <property type="entry name" value="4pyrrol_Methylase_sf"/>
</dbReference>
<dbReference type="GO" id="GO:0008168">
    <property type="term" value="F:methyltransferase activity"/>
    <property type="evidence" value="ECO:0007669"/>
    <property type="project" value="InterPro"/>
</dbReference>
<name>A0AAD7L1L4_QUISA</name>
<comment type="caution">
    <text evidence="1">The sequence shown here is derived from an EMBL/GenBank/DDBJ whole genome shotgun (WGS) entry which is preliminary data.</text>
</comment>
<dbReference type="GO" id="GO:0017183">
    <property type="term" value="P:protein histidyl modification to diphthamide"/>
    <property type="evidence" value="ECO:0007669"/>
    <property type="project" value="InterPro"/>
</dbReference>
<reference evidence="1" key="1">
    <citation type="journal article" date="2023" name="Science">
        <title>Elucidation of the pathway for biosynthesis of saponin adjuvants from the soapbark tree.</title>
        <authorList>
            <person name="Reed J."/>
            <person name="Orme A."/>
            <person name="El-Demerdash A."/>
            <person name="Owen C."/>
            <person name="Martin L.B.B."/>
            <person name="Misra R.C."/>
            <person name="Kikuchi S."/>
            <person name="Rejzek M."/>
            <person name="Martin A.C."/>
            <person name="Harkess A."/>
            <person name="Leebens-Mack J."/>
            <person name="Louveau T."/>
            <person name="Stephenson M.J."/>
            <person name="Osbourn A."/>
        </authorList>
    </citation>
    <scope>NUCLEOTIDE SEQUENCE</scope>
    <source>
        <strain evidence="1">S10</strain>
    </source>
</reference>
<sequence length="91" mass="10468">MIHNILMLLTYKKQECGLNIENWSYSEETECVGFARLGSEDQIIVAGTMRQLQMTDFGQPLHCFVIAGKTHPVEEEMLDFYRLETGIVAKR</sequence>
<dbReference type="InterPro" id="IPR014776">
    <property type="entry name" value="4pyrrole_Mease_sub2"/>
</dbReference>
<dbReference type="KEGG" id="qsa:O6P43_030019"/>
<accession>A0AAD7L1L4</accession>
<dbReference type="PANTHER" id="PTHR10882:SF0">
    <property type="entry name" value="DIPHTHINE METHYL ESTER SYNTHASE"/>
    <property type="match status" value="1"/>
</dbReference>
<protein>
    <submittedName>
        <fullName evidence="1">Diphthine synthase-like protein</fullName>
    </submittedName>
</protein>
<keyword evidence="2" id="KW-1185">Reference proteome</keyword>
<proteinExistence type="predicted"/>
<evidence type="ECO:0000313" key="1">
    <source>
        <dbReference type="EMBL" id="KAJ7949717.1"/>
    </source>
</evidence>
<dbReference type="Gene3D" id="3.30.950.10">
    <property type="entry name" value="Methyltransferase, Cobalt-precorrin-4 Transmethylase, Domain 2"/>
    <property type="match status" value="1"/>
</dbReference>
<dbReference type="AlphaFoldDB" id="A0AAD7L1L4"/>
<dbReference type="EMBL" id="JARAOO010000012">
    <property type="protein sequence ID" value="KAJ7949717.1"/>
    <property type="molecule type" value="Genomic_DNA"/>
</dbReference>
<dbReference type="Proteomes" id="UP001163823">
    <property type="component" value="Chromosome 12"/>
</dbReference>
<gene>
    <name evidence="1" type="ORF">O6P43_030019</name>
</gene>
<dbReference type="PANTHER" id="PTHR10882">
    <property type="entry name" value="DIPHTHINE SYNTHASE"/>
    <property type="match status" value="1"/>
</dbReference>
<evidence type="ECO:0000313" key="2">
    <source>
        <dbReference type="Proteomes" id="UP001163823"/>
    </source>
</evidence>